<keyword evidence="1" id="KW-0175">Coiled coil</keyword>
<evidence type="ECO:0000313" key="3">
    <source>
        <dbReference type="Proteomes" id="UP000070069"/>
    </source>
</evidence>
<comment type="caution">
    <text evidence="2">The sequence shown here is derived from an EMBL/GenBank/DDBJ whole genome shotgun (WGS) entry which is preliminary data.</text>
</comment>
<gene>
    <name evidence="2" type="ORF">AXA84_0268</name>
</gene>
<evidence type="ECO:0000313" key="2">
    <source>
        <dbReference type="EMBL" id="KXT29239.1"/>
    </source>
</evidence>
<feature type="coiled-coil region" evidence="1">
    <location>
        <begin position="104"/>
        <end position="159"/>
    </location>
</feature>
<protein>
    <submittedName>
        <fullName evidence="2">Uncharacterized protein</fullName>
    </submittedName>
</protein>
<name>A0A139JQJ5_9MOLU</name>
<accession>A0A139JQJ5</accession>
<proteinExistence type="predicted"/>
<dbReference type="RefSeq" id="WP_066540372.1">
    <property type="nucleotide sequence ID" value="NZ_LTBM01000006.1"/>
</dbReference>
<dbReference type="AlphaFoldDB" id="A0A139JQJ5"/>
<evidence type="ECO:0000256" key="1">
    <source>
        <dbReference type="SAM" id="Coils"/>
    </source>
</evidence>
<dbReference type="PATRIC" id="fig|203274.3.peg.423"/>
<dbReference type="EMBL" id="LTBM01000006">
    <property type="protein sequence ID" value="KXT29239.1"/>
    <property type="molecule type" value="Genomic_DNA"/>
</dbReference>
<dbReference type="Proteomes" id="UP000070069">
    <property type="component" value="Unassembled WGS sequence"/>
</dbReference>
<reference evidence="2 3" key="1">
    <citation type="submission" date="2016-02" db="EMBL/GenBank/DDBJ databases">
        <title>A draft genome sequence of Candidatus Phytoplasma oryzae strain Mbita1, the causative agent of Napier Grass stunt disease in Kenya.</title>
        <authorList>
            <person name="Fischer A."/>
            <person name="Santa-Cruz I."/>
            <person name="Wambua L."/>
            <person name="Olds C."/>
            <person name="Midega C."/>
            <person name="Dickinson M."/>
            <person name="Kawicha P."/>
            <person name="Khan Z."/>
            <person name="Masiga D."/>
            <person name="Jores J."/>
            <person name="Bernd S."/>
        </authorList>
    </citation>
    <scope>NUCLEOTIDE SEQUENCE [LARGE SCALE GENOMIC DNA]</scope>
    <source>
        <strain evidence="2">Mbita1</strain>
    </source>
</reference>
<sequence length="199" mass="23704">MNFSFNKKKIVSNKFFLSLMFLFFLILTMFRVNLIFAQNQDQKENKLLQAETQKFIHLQEIIKKNQKESEHLQAILQAETQKFIHLQEIVKKNPKESEHLQAILQAETEKITHIQEQMKQNQKKNEHLQAILQAETEKITHIQEQMKQNQKNFKTLKEKEILNKLNINSTCMSSSLSKNLNIKSQKFIIKTNNYIKNYL</sequence>
<organism evidence="2 3">
    <name type="scientific">Candidatus Phytoplasma oryzae</name>
    <dbReference type="NCBI Taxonomy" id="203274"/>
    <lineage>
        <taxon>Bacteria</taxon>
        <taxon>Bacillati</taxon>
        <taxon>Mycoplasmatota</taxon>
        <taxon>Mollicutes</taxon>
        <taxon>Acholeplasmatales</taxon>
        <taxon>Acholeplasmataceae</taxon>
        <taxon>Candidatus Phytoplasma</taxon>
        <taxon>16SrXI (Rice yellow dwarf group)</taxon>
    </lineage>
</organism>